<dbReference type="OrthoDB" id="516113at2"/>
<dbReference type="eggNOG" id="ENOG50330B3">
    <property type="taxonomic scope" value="Bacteria"/>
</dbReference>
<dbReference type="STRING" id="395961.Cyan7425_0496"/>
<evidence type="ECO:0000313" key="1">
    <source>
        <dbReference type="EMBL" id="ACL42888.1"/>
    </source>
</evidence>
<dbReference type="AlphaFoldDB" id="B8HTW8"/>
<dbReference type="EMBL" id="CP001344">
    <property type="protein sequence ID" value="ACL42888.1"/>
    <property type="molecule type" value="Genomic_DNA"/>
</dbReference>
<gene>
    <name evidence="1" type="ordered locus">Cyan7425_0496</name>
</gene>
<accession>B8HTW8</accession>
<proteinExistence type="predicted"/>
<sequence length="108" mass="12401">MLNEKNREDQTELATIAQTVRDLAASYRGDSGKLLELLRLLESLHREVREEAFQEALPSNRQALYALLRDIERSGGWPYIPGMKLRSLLAKLDPVELEQLQFILPPEN</sequence>
<dbReference type="HOGENOM" id="CLU_151356_0_0_3"/>
<protein>
    <submittedName>
        <fullName evidence="1">Uncharacterized protein</fullName>
    </submittedName>
</protein>
<reference evidence="1" key="1">
    <citation type="submission" date="2009-01" db="EMBL/GenBank/DDBJ databases">
        <title>Complete sequence of chromosome Cyanothece sp. PCC 7425.</title>
        <authorList>
            <consortium name="US DOE Joint Genome Institute"/>
            <person name="Lucas S."/>
            <person name="Copeland A."/>
            <person name="Lapidus A."/>
            <person name="Glavina del Rio T."/>
            <person name="Dalin E."/>
            <person name="Tice H."/>
            <person name="Bruce D."/>
            <person name="Goodwin L."/>
            <person name="Pitluck S."/>
            <person name="Sims D."/>
            <person name="Meineke L."/>
            <person name="Brettin T."/>
            <person name="Detter J.C."/>
            <person name="Han C."/>
            <person name="Larimer F."/>
            <person name="Land M."/>
            <person name="Hauser L."/>
            <person name="Kyrpides N."/>
            <person name="Ovchinnikova G."/>
            <person name="Liberton M."/>
            <person name="Stoeckel J."/>
            <person name="Banerjee A."/>
            <person name="Singh A."/>
            <person name="Page L."/>
            <person name="Sato H."/>
            <person name="Zhao L."/>
            <person name="Sherman L."/>
            <person name="Pakrasi H."/>
            <person name="Richardson P."/>
        </authorList>
    </citation>
    <scope>NUCLEOTIDE SEQUENCE</scope>
    <source>
        <strain evidence="1">PCC 7425</strain>
    </source>
</reference>
<dbReference type="KEGG" id="cyn:Cyan7425_0496"/>
<name>B8HTW8_CYAP4</name>
<organism evidence="1">
    <name type="scientific">Cyanothece sp. (strain PCC 7425 / ATCC 29141)</name>
    <dbReference type="NCBI Taxonomy" id="395961"/>
    <lineage>
        <taxon>Bacteria</taxon>
        <taxon>Bacillati</taxon>
        <taxon>Cyanobacteriota</taxon>
        <taxon>Cyanophyceae</taxon>
        <taxon>Gomontiellales</taxon>
        <taxon>Cyanothecaceae</taxon>
        <taxon>Cyanothece</taxon>
    </lineage>
</organism>